<keyword evidence="4" id="KW-1185">Reference proteome</keyword>
<gene>
    <name evidence="3" type="ORF">URODEC1_LOCUS57248</name>
</gene>
<evidence type="ECO:0008006" key="5">
    <source>
        <dbReference type="Google" id="ProtNLM"/>
    </source>
</evidence>
<sequence length="482" mass="53037">MDHGGEDRIGGLPDELLHAILARLGSPSSAVRTGVLSRRWRHLWAPLPELVLGGYPLDAPLPPPPPPPLAAFLDAVDAALAACAAPTLELLYISPPPGVDYGRAGGGVPAGRLEPWLRFASERVVGTVLLLVPPPPDAAAGRGEAAALDLPACEGVTTFDLSLEGDWRLRPSPAGVFRVLTDLRILSCRIEASELAALVSTQCPCLTDLTLTSVALENVSDLSIRSDSLRSLSFSVRNTQRLEIVAPRLEKLSVSGTIPEARISAPKLAEVEWPHTFYNPQRHQFDDVGRRLRVLELGLNASLMQRFDEVDELKLAMFIPQGIAAYQKFLNETNNLSKCKILTVSSGWVYHGLVPGMMHLLRSCSSTRKVFLRDTSNYAMRQPCMPECPCLLEESHRIDDISLSSLEEVEITSFTSYHGALEFLEQLSRCNASILKKIVLKHNTISALPPTKEVCEKILGMWQPNIEVESYLFLDQDWVRLY</sequence>
<dbReference type="Proteomes" id="UP001497457">
    <property type="component" value="Chromosome 22rd"/>
</dbReference>
<dbReference type="InterPro" id="IPR055312">
    <property type="entry name" value="FBL15-like"/>
</dbReference>
<dbReference type="PANTHER" id="PTHR34709">
    <property type="entry name" value="OS10G0396666 PROTEIN"/>
    <property type="match status" value="1"/>
</dbReference>
<dbReference type="SUPFAM" id="SSF81383">
    <property type="entry name" value="F-box domain"/>
    <property type="match status" value="1"/>
</dbReference>
<dbReference type="PANTHER" id="PTHR34709:SF68">
    <property type="entry name" value="OS07G0550432 PROTEIN"/>
    <property type="match status" value="1"/>
</dbReference>
<dbReference type="EMBL" id="OZ075132">
    <property type="protein sequence ID" value="CAL4983866.1"/>
    <property type="molecule type" value="Genomic_DNA"/>
</dbReference>
<name>A0ABC9APH1_9POAL</name>
<accession>A0ABC9APH1</accession>
<feature type="domain" description="F-box/LRR-repeat protein 15/At3g58940/PEG3-like LRR" evidence="2">
    <location>
        <begin position="149"/>
        <end position="268"/>
    </location>
</feature>
<evidence type="ECO:0000313" key="4">
    <source>
        <dbReference type="Proteomes" id="UP001497457"/>
    </source>
</evidence>
<dbReference type="Pfam" id="PF24758">
    <property type="entry name" value="LRR_At5g56370"/>
    <property type="match status" value="1"/>
</dbReference>
<dbReference type="InterPro" id="IPR036047">
    <property type="entry name" value="F-box-like_dom_sf"/>
</dbReference>
<proteinExistence type="predicted"/>
<evidence type="ECO:0000259" key="2">
    <source>
        <dbReference type="Pfam" id="PF24758"/>
    </source>
</evidence>
<evidence type="ECO:0000313" key="3">
    <source>
        <dbReference type="EMBL" id="CAL4983866.1"/>
    </source>
</evidence>
<dbReference type="Pfam" id="PF00646">
    <property type="entry name" value="F-box"/>
    <property type="match status" value="1"/>
</dbReference>
<protein>
    <recommendedName>
        <fullName evidence="5">F-box domain-containing protein</fullName>
    </recommendedName>
</protein>
<evidence type="ECO:0000259" key="1">
    <source>
        <dbReference type="Pfam" id="PF00646"/>
    </source>
</evidence>
<feature type="domain" description="F-box" evidence="1">
    <location>
        <begin position="11"/>
        <end position="45"/>
    </location>
</feature>
<dbReference type="InterPro" id="IPR001810">
    <property type="entry name" value="F-box_dom"/>
</dbReference>
<dbReference type="AlphaFoldDB" id="A0ABC9APH1"/>
<organism evidence="3 4">
    <name type="scientific">Urochloa decumbens</name>
    <dbReference type="NCBI Taxonomy" id="240449"/>
    <lineage>
        <taxon>Eukaryota</taxon>
        <taxon>Viridiplantae</taxon>
        <taxon>Streptophyta</taxon>
        <taxon>Embryophyta</taxon>
        <taxon>Tracheophyta</taxon>
        <taxon>Spermatophyta</taxon>
        <taxon>Magnoliopsida</taxon>
        <taxon>Liliopsida</taxon>
        <taxon>Poales</taxon>
        <taxon>Poaceae</taxon>
        <taxon>PACMAD clade</taxon>
        <taxon>Panicoideae</taxon>
        <taxon>Panicodae</taxon>
        <taxon>Paniceae</taxon>
        <taxon>Melinidinae</taxon>
        <taxon>Urochloa</taxon>
    </lineage>
</organism>
<reference evidence="3" key="1">
    <citation type="submission" date="2024-10" db="EMBL/GenBank/DDBJ databases">
        <authorList>
            <person name="Ryan C."/>
        </authorList>
    </citation>
    <scope>NUCLEOTIDE SEQUENCE [LARGE SCALE GENOMIC DNA]</scope>
</reference>
<dbReference type="InterPro" id="IPR055411">
    <property type="entry name" value="LRR_FXL15/At3g58940/PEG3-like"/>
</dbReference>